<feature type="transmembrane region" description="Helical" evidence="2">
    <location>
        <begin position="43"/>
        <end position="65"/>
    </location>
</feature>
<accession>A0A1H3FKH7</accession>
<dbReference type="AlphaFoldDB" id="A0A1H3FKH7"/>
<feature type="transmembrane region" description="Helical" evidence="2">
    <location>
        <begin position="343"/>
        <end position="364"/>
    </location>
</feature>
<evidence type="ECO:0000256" key="2">
    <source>
        <dbReference type="SAM" id="Phobius"/>
    </source>
</evidence>
<feature type="region of interest" description="Disordered" evidence="1">
    <location>
        <begin position="85"/>
        <end position="117"/>
    </location>
</feature>
<feature type="transmembrane region" description="Helical" evidence="2">
    <location>
        <begin position="402"/>
        <end position="432"/>
    </location>
</feature>
<evidence type="ECO:0000256" key="1">
    <source>
        <dbReference type="SAM" id="MobiDB-lite"/>
    </source>
</evidence>
<protein>
    <submittedName>
        <fullName evidence="3">Uncharacterized protein</fullName>
    </submittedName>
</protein>
<name>A0A1H3FKH7_9EURY</name>
<evidence type="ECO:0000313" key="3">
    <source>
        <dbReference type="EMBL" id="SDX91506.1"/>
    </source>
</evidence>
<feature type="transmembrane region" description="Helical" evidence="2">
    <location>
        <begin position="164"/>
        <end position="193"/>
    </location>
</feature>
<evidence type="ECO:0000313" key="4">
    <source>
        <dbReference type="Proteomes" id="UP000199079"/>
    </source>
</evidence>
<keyword evidence="2" id="KW-1133">Transmembrane helix</keyword>
<feature type="transmembrane region" description="Helical" evidence="2">
    <location>
        <begin position="135"/>
        <end position="158"/>
    </location>
</feature>
<feature type="compositionally biased region" description="Low complexity" evidence="1">
    <location>
        <begin position="273"/>
        <end position="285"/>
    </location>
</feature>
<keyword evidence="4" id="KW-1185">Reference proteome</keyword>
<feature type="region of interest" description="Disordered" evidence="1">
    <location>
        <begin position="582"/>
        <end position="630"/>
    </location>
</feature>
<feature type="region of interest" description="Disordered" evidence="1">
    <location>
        <begin position="273"/>
        <end position="295"/>
    </location>
</feature>
<dbReference type="Proteomes" id="UP000199079">
    <property type="component" value="Unassembled WGS sequence"/>
</dbReference>
<keyword evidence="2" id="KW-0812">Transmembrane</keyword>
<dbReference type="EMBL" id="FNPC01000002">
    <property type="protein sequence ID" value="SDX91506.1"/>
    <property type="molecule type" value="Genomic_DNA"/>
</dbReference>
<sequence length="630" mass="63759">MGWGNTALGWLAKLAGAVALIGFGMTVVVIVGFYALGVGALDVPVLGTAVLLVPPAVTAVAFLTWAASRIARRYLVDDRRSRAASDTRATRSGTGRRGEAGSNADPETRSEPGDAAAPAAASRGHLREFNRANKYLTAILGFFLVVSAVASPLTAAASGTPLGIVVGFLVFAATALGGTTTLLVTTAWFGLAWYGIRTYGATEAWIAGIVGWTLFTLSGLSLLTTSLGAIAIVIGGGQVLRVGLRARGGTEIVFLDEYAESVRSDSRAAAAGGSTPAAARAGGTADPSDDVAGEVDDGRMSMAEIRARLRNAEIEGPGDVRDLLAVEPVFVHPREAGHERLTYLSYLSYALGGLLVLSSLLVGVRLWGFPALGFWGIVAGAVYLGHGFGLPQRSPVVHAAGAVWYVLGLLVALVTVSPIAIVVTAAGTYLAWTATAGIPQPEAVVAAAEGTSADADRSDASLPEGLVGGGIVAGIVLGAVLGLLGAAVFAWVSVQTETVYGLLVVLPALAAGFGVALGAGERAGLPSGLAAAGLAVVSIGAGFRLLNWLMPPFYELQPSPLLAIVPLVGIYLAYRIGSSAAVETGSTGGSDRSRDVADAGSGTDGRSEAGDASDGSPTGSGPSRDRSARE</sequence>
<dbReference type="OrthoDB" id="383204at2157"/>
<feature type="transmembrane region" description="Helical" evidence="2">
    <location>
        <begin position="466"/>
        <end position="492"/>
    </location>
</feature>
<feature type="transmembrane region" description="Helical" evidence="2">
    <location>
        <begin position="371"/>
        <end position="390"/>
    </location>
</feature>
<reference evidence="4" key="1">
    <citation type="submission" date="2016-10" db="EMBL/GenBank/DDBJ databases">
        <authorList>
            <person name="Varghese N."/>
            <person name="Submissions S."/>
        </authorList>
    </citation>
    <scope>NUCLEOTIDE SEQUENCE [LARGE SCALE GENOMIC DNA]</scope>
    <source>
        <strain evidence="4">DC30,IBRC 10041,KCTC 4046</strain>
    </source>
</reference>
<feature type="transmembrane region" description="Helical" evidence="2">
    <location>
        <begin position="12"/>
        <end position="37"/>
    </location>
</feature>
<feature type="transmembrane region" description="Helical" evidence="2">
    <location>
        <begin position="498"/>
        <end position="517"/>
    </location>
</feature>
<organism evidence="3 4">
    <name type="scientific">Halopenitus persicus</name>
    <dbReference type="NCBI Taxonomy" id="1048396"/>
    <lineage>
        <taxon>Archaea</taxon>
        <taxon>Methanobacteriati</taxon>
        <taxon>Methanobacteriota</taxon>
        <taxon>Stenosarchaea group</taxon>
        <taxon>Halobacteria</taxon>
        <taxon>Halobacteriales</taxon>
        <taxon>Haloferacaceae</taxon>
        <taxon>Halopenitus</taxon>
    </lineage>
</organism>
<proteinExistence type="predicted"/>
<keyword evidence="2" id="KW-0472">Membrane</keyword>
<dbReference type="RefSeq" id="WP_092730917.1">
    <property type="nucleotide sequence ID" value="NZ_FNPC01000002.1"/>
</dbReference>
<gene>
    <name evidence="3" type="ORF">SAMN05216564_102101</name>
</gene>
<feature type="transmembrane region" description="Helical" evidence="2">
    <location>
        <begin position="529"/>
        <end position="550"/>
    </location>
</feature>
<feature type="transmembrane region" description="Helical" evidence="2">
    <location>
        <begin position="205"/>
        <end position="234"/>
    </location>
</feature>